<comment type="caution">
    <text evidence="2">The sequence shown here is derived from an EMBL/GenBank/DDBJ whole genome shotgun (WGS) entry which is preliminary data.</text>
</comment>
<keyword evidence="3" id="KW-1185">Reference proteome</keyword>
<dbReference type="AlphaFoldDB" id="A0A9J6FK25"/>
<evidence type="ECO:0000256" key="1">
    <source>
        <dbReference type="SAM" id="MobiDB-lite"/>
    </source>
</evidence>
<protein>
    <submittedName>
        <fullName evidence="2">Uncharacterized protein</fullName>
    </submittedName>
</protein>
<reference evidence="2 3" key="1">
    <citation type="journal article" date="2020" name="Cell">
        <title>Large-Scale Comparative Analyses of Tick Genomes Elucidate Their Genetic Diversity and Vector Capacities.</title>
        <authorList>
            <consortium name="Tick Genome and Microbiome Consortium (TIGMIC)"/>
            <person name="Jia N."/>
            <person name="Wang J."/>
            <person name="Shi W."/>
            <person name="Du L."/>
            <person name="Sun Y."/>
            <person name="Zhan W."/>
            <person name="Jiang J.F."/>
            <person name="Wang Q."/>
            <person name="Zhang B."/>
            <person name="Ji P."/>
            <person name="Bell-Sakyi L."/>
            <person name="Cui X.M."/>
            <person name="Yuan T.T."/>
            <person name="Jiang B.G."/>
            <person name="Yang W.F."/>
            <person name="Lam T.T."/>
            <person name="Chang Q.C."/>
            <person name="Ding S.J."/>
            <person name="Wang X.J."/>
            <person name="Zhu J.G."/>
            <person name="Ruan X.D."/>
            <person name="Zhao L."/>
            <person name="Wei J.T."/>
            <person name="Ye R.Z."/>
            <person name="Que T.C."/>
            <person name="Du C.H."/>
            <person name="Zhou Y.H."/>
            <person name="Cheng J.X."/>
            <person name="Dai P.F."/>
            <person name="Guo W.B."/>
            <person name="Han X.H."/>
            <person name="Huang E.J."/>
            <person name="Li L.F."/>
            <person name="Wei W."/>
            <person name="Gao Y.C."/>
            <person name="Liu J.Z."/>
            <person name="Shao H.Z."/>
            <person name="Wang X."/>
            <person name="Wang C.C."/>
            <person name="Yang T.C."/>
            <person name="Huo Q.B."/>
            <person name="Li W."/>
            <person name="Chen H.Y."/>
            <person name="Chen S.E."/>
            <person name="Zhou L.G."/>
            <person name="Ni X.B."/>
            <person name="Tian J.H."/>
            <person name="Sheng Y."/>
            <person name="Liu T."/>
            <person name="Pan Y.S."/>
            <person name="Xia L.Y."/>
            <person name="Li J."/>
            <person name="Zhao F."/>
            <person name="Cao W.C."/>
        </authorList>
    </citation>
    <scope>NUCLEOTIDE SEQUENCE [LARGE SCALE GENOMIC DNA]</scope>
    <source>
        <strain evidence="2">HaeL-2018</strain>
    </source>
</reference>
<name>A0A9J6FK25_HAELO</name>
<gene>
    <name evidence="2" type="ORF">HPB48_001166</name>
</gene>
<accession>A0A9J6FK25</accession>
<evidence type="ECO:0000313" key="3">
    <source>
        <dbReference type="Proteomes" id="UP000821853"/>
    </source>
</evidence>
<proteinExistence type="predicted"/>
<organism evidence="2 3">
    <name type="scientific">Haemaphysalis longicornis</name>
    <name type="common">Bush tick</name>
    <dbReference type="NCBI Taxonomy" id="44386"/>
    <lineage>
        <taxon>Eukaryota</taxon>
        <taxon>Metazoa</taxon>
        <taxon>Ecdysozoa</taxon>
        <taxon>Arthropoda</taxon>
        <taxon>Chelicerata</taxon>
        <taxon>Arachnida</taxon>
        <taxon>Acari</taxon>
        <taxon>Parasitiformes</taxon>
        <taxon>Ixodida</taxon>
        <taxon>Ixodoidea</taxon>
        <taxon>Ixodidae</taxon>
        <taxon>Haemaphysalinae</taxon>
        <taxon>Haemaphysalis</taxon>
    </lineage>
</organism>
<dbReference type="EMBL" id="JABSTR010000001">
    <property type="protein sequence ID" value="KAH9362737.1"/>
    <property type="molecule type" value="Genomic_DNA"/>
</dbReference>
<sequence length="125" mass="14151">MEARSMRVPVFRFIRRDVQAGAGERGRATRRRGTMGFRQTAGQSRRPKSSQTSGRKRGKATKGRQTPREEIKAGENTAPEAAVEARRGSRVKEALTKAKQEAENEGRPSFRKERRPFAAMHFPRL</sequence>
<evidence type="ECO:0000313" key="2">
    <source>
        <dbReference type="EMBL" id="KAH9362737.1"/>
    </source>
</evidence>
<dbReference type="VEuPathDB" id="VectorBase:HLOH_042354"/>
<feature type="compositionally biased region" description="Basic and acidic residues" evidence="1">
    <location>
        <begin position="83"/>
        <end position="111"/>
    </location>
</feature>
<feature type="region of interest" description="Disordered" evidence="1">
    <location>
        <begin position="15"/>
        <end position="125"/>
    </location>
</feature>
<dbReference type="Proteomes" id="UP000821853">
    <property type="component" value="Chromosome 1"/>
</dbReference>